<reference evidence="6" key="2">
    <citation type="submission" date="2025-08" db="UniProtKB">
        <authorList>
            <consortium name="RefSeq"/>
        </authorList>
    </citation>
    <scope>IDENTIFICATION</scope>
</reference>
<evidence type="ECO:0000256" key="2">
    <source>
        <dbReference type="ARBA" id="ARBA00022737"/>
    </source>
</evidence>
<proteinExistence type="predicted"/>
<dbReference type="InterPro" id="IPR053192">
    <property type="entry name" value="Vacuole_Formation_Reg"/>
</dbReference>
<dbReference type="GO" id="GO:0046872">
    <property type="term" value="F:metal ion binding"/>
    <property type="evidence" value="ECO:0007669"/>
    <property type="project" value="UniProtKB-KW"/>
</dbReference>
<dbReference type="PANTHER" id="PTHR32410:SF165">
    <property type="entry name" value="C1 DOMAIN FAMILY PROTEIN, PUTATIVE-RELATED"/>
    <property type="match status" value="1"/>
</dbReference>
<accession>A0AB32WYH8</accession>
<keyword evidence="2" id="KW-0677">Repeat</keyword>
<protein>
    <submittedName>
        <fullName evidence="6">Uncharacterized protein LOC18586181</fullName>
    </submittedName>
</protein>
<dbReference type="InterPro" id="IPR004146">
    <property type="entry name" value="DC1"/>
</dbReference>
<name>A0AB32WYH8_THECC</name>
<evidence type="ECO:0000256" key="3">
    <source>
        <dbReference type="ARBA" id="ARBA00022833"/>
    </source>
</evidence>
<dbReference type="Gramene" id="Tc10v2_t004230.1">
    <property type="protein sequence ID" value="Tc10v2_p004230.1"/>
    <property type="gene ID" value="Tc10v2_g004230"/>
</dbReference>
<feature type="domain" description="Phorbol-ester/DAG-type" evidence="4">
    <location>
        <begin position="171"/>
        <end position="221"/>
    </location>
</feature>
<evidence type="ECO:0000313" key="6">
    <source>
        <dbReference type="RefSeq" id="XP_017984260.1"/>
    </source>
</evidence>
<dbReference type="PROSITE" id="PS50081">
    <property type="entry name" value="ZF_DAG_PE_2"/>
    <property type="match status" value="2"/>
</dbReference>
<gene>
    <name evidence="6" type="primary">LOC18586181</name>
</gene>
<sequence length="525" mass="60097">MEIQHFSHNNPLVYNEEPTHESNKKAHCYGCGEVVSGTSFSCADCGFYLDKKCAEAPSEMKHPFHHNHSLKLLASSPYGEGMSICDFCSKSCEKFVYRCSCNLDLHIKCALFSYNIAEKNIGELQHIALKDPLLSTENHSEELKEASLAVHEKCISLPRIIKSVWHCHLIFHNYFVVENECGIPECGICHEEVNKEYGSYYCSECKFIVHVKCVQEYPASYFEIESKDAYEKLIELQMLTIGTTDPSFLVIKEIKLGENVINAEIKHFSLEQYLVLYDEAKDEKCCDCCSLLIETSFYHCSEFDFSLHKSCAELPRKKQLGLSPLMSLNLIPNYFFKCVFCGLLHTGFAYKFEGFCCCTQCAELSWTCTSQGHKEHPRHLYPKCNGHCNACGHNIDDVPAYRCKGCNFNLHFECTLLPQTAEHQCDEHHLTLTYHEDNDYSEHHYCEERRNSNIWFYHCAICDKSAHFKCVHGDYPFIKLGRTISAETDHPHSLVLVQKVHLYPECSKCGQPCSDLALQCAELAQ</sequence>
<evidence type="ECO:0000313" key="5">
    <source>
        <dbReference type="Proteomes" id="UP000694886"/>
    </source>
</evidence>
<keyword evidence="1" id="KW-0479">Metal-binding</keyword>
<keyword evidence="3" id="KW-0862">Zinc</keyword>
<dbReference type="SUPFAM" id="SSF57889">
    <property type="entry name" value="Cysteine-rich domain"/>
    <property type="match status" value="4"/>
</dbReference>
<dbReference type="Pfam" id="PF03107">
    <property type="entry name" value="C1_2"/>
    <property type="match status" value="2"/>
</dbReference>
<reference evidence="5" key="1">
    <citation type="journal article" date="1997" name="Nucleic Acids Res.">
        <title>tRNAscan-SE: a program for improved detection of transfer RNA genes in genomic sequence.</title>
        <authorList>
            <person name="Lowe T.M."/>
            <person name="Eddy S.R."/>
        </authorList>
    </citation>
    <scope>NUCLEOTIDE SEQUENCE [LARGE SCALE GENOMIC DNA]</scope>
    <source>
        <strain evidence="5">r\B97-61/B2</strain>
    </source>
</reference>
<dbReference type="AlphaFoldDB" id="A0AB32WYH8"/>
<evidence type="ECO:0000256" key="1">
    <source>
        <dbReference type="ARBA" id="ARBA00022723"/>
    </source>
</evidence>
<dbReference type="InterPro" id="IPR046349">
    <property type="entry name" value="C1-like_sf"/>
</dbReference>
<evidence type="ECO:0000259" key="4">
    <source>
        <dbReference type="PROSITE" id="PS50081"/>
    </source>
</evidence>
<dbReference type="PANTHER" id="PTHR32410">
    <property type="entry name" value="CYSTEINE/HISTIDINE-RICH C1 DOMAIN FAMILY PROTEIN"/>
    <property type="match status" value="1"/>
</dbReference>
<dbReference type="GeneID" id="18586181"/>
<dbReference type="Proteomes" id="UP000694886">
    <property type="component" value="Chromosome 10"/>
</dbReference>
<dbReference type="InterPro" id="IPR002219">
    <property type="entry name" value="PKC_DAG/PE"/>
</dbReference>
<feature type="domain" description="Phorbol-ester/DAG-type" evidence="4">
    <location>
        <begin position="372"/>
        <end position="425"/>
    </location>
</feature>
<dbReference type="KEGG" id="tcc:18586181"/>
<dbReference type="RefSeq" id="XP_017984260.1">
    <property type="nucleotide sequence ID" value="XM_018128771.1"/>
</dbReference>
<organism evidence="5 6">
    <name type="scientific">Theobroma cacao</name>
    <name type="common">Cacao</name>
    <name type="synonym">Cocoa</name>
    <dbReference type="NCBI Taxonomy" id="3641"/>
    <lineage>
        <taxon>Eukaryota</taxon>
        <taxon>Viridiplantae</taxon>
        <taxon>Streptophyta</taxon>
        <taxon>Embryophyta</taxon>
        <taxon>Tracheophyta</taxon>
        <taxon>Spermatophyta</taxon>
        <taxon>Magnoliopsida</taxon>
        <taxon>eudicotyledons</taxon>
        <taxon>Gunneridae</taxon>
        <taxon>Pentapetalae</taxon>
        <taxon>rosids</taxon>
        <taxon>malvids</taxon>
        <taxon>Malvales</taxon>
        <taxon>Malvaceae</taxon>
        <taxon>Byttnerioideae</taxon>
        <taxon>Theobroma</taxon>
    </lineage>
</organism>